<evidence type="ECO:0000256" key="1">
    <source>
        <dbReference type="ARBA" id="ARBA00006484"/>
    </source>
</evidence>
<dbReference type="OrthoDB" id="1933717at2759"/>
<evidence type="ECO:0000256" key="2">
    <source>
        <dbReference type="ARBA" id="ARBA00023002"/>
    </source>
</evidence>
<dbReference type="PANTHER" id="PTHR43115:SF4">
    <property type="entry name" value="DEHYDROGENASE_REDUCTASE SDR FAMILY MEMBER 11"/>
    <property type="match status" value="1"/>
</dbReference>
<comment type="caution">
    <text evidence="3">The sequence shown here is derived from an EMBL/GenBank/DDBJ whole genome shotgun (WGS) entry which is preliminary data.</text>
</comment>
<dbReference type="Proteomes" id="UP001107558">
    <property type="component" value="Chromosome 3"/>
</dbReference>
<dbReference type="Gene3D" id="3.40.50.720">
    <property type="entry name" value="NAD(P)-binding Rossmann-like Domain"/>
    <property type="match status" value="1"/>
</dbReference>
<dbReference type="EMBL" id="JADBJN010000003">
    <property type="protein sequence ID" value="KAG5670241.1"/>
    <property type="molecule type" value="Genomic_DNA"/>
</dbReference>
<dbReference type="AlphaFoldDB" id="A0A9J6BK23"/>
<evidence type="ECO:0000313" key="3">
    <source>
        <dbReference type="EMBL" id="KAG5670241.1"/>
    </source>
</evidence>
<sequence length="78" mass="8430">MSISRWSGRVAVVTGASAGIGAATAIELAKNGLITIGLARRVEKVEELRSHLTSEQQQNFHAMKCDVSVEAEIVKNFF</sequence>
<protein>
    <recommendedName>
        <fullName evidence="5">Dehydrogenase/reductase SDR family member 11</fullName>
    </recommendedName>
</protein>
<gene>
    <name evidence="3" type="ORF">PVAND_000518</name>
</gene>
<name>A0A9J6BK23_POLVA</name>
<dbReference type="PANTHER" id="PTHR43115">
    <property type="entry name" value="DEHYDROGENASE/REDUCTASE SDR FAMILY MEMBER 11"/>
    <property type="match status" value="1"/>
</dbReference>
<reference evidence="3" key="1">
    <citation type="submission" date="2021-03" db="EMBL/GenBank/DDBJ databases">
        <title>Chromosome level genome of the anhydrobiotic midge Polypedilum vanderplanki.</title>
        <authorList>
            <person name="Yoshida Y."/>
            <person name="Kikawada T."/>
            <person name="Gusev O."/>
        </authorList>
    </citation>
    <scope>NUCLEOTIDE SEQUENCE</scope>
    <source>
        <strain evidence="3">NIAS01</strain>
        <tissue evidence="3">Whole body or cell culture</tissue>
    </source>
</reference>
<dbReference type="Pfam" id="PF00106">
    <property type="entry name" value="adh_short"/>
    <property type="match status" value="1"/>
</dbReference>
<dbReference type="InterPro" id="IPR002347">
    <property type="entry name" value="SDR_fam"/>
</dbReference>
<dbReference type="SUPFAM" id="SSF51735">
    <property type="entry name" value="NAD(P)-binding Rossmann-fold domains"/>
    <property type="match status" value="1"/>
</dbReference>
<evidence type="ECO:0008006" key="5">
    <source>
        <dbReference type="Google" id="ProtNLM"/>
    </source>
</evidence>
<proteinExistence type="inferred from homology"/>
<keyword evidence="4" id="KW-1185">Reference proteome</keyword>
<keyword evidence="2" id="KW-0560">Oxidoreductase</keyword>
<dbReference type="GO" id="GO:0016491">
    <property type="term" value="F:oxidoreductase activity"/>
    <property type="evidence" value="ECO:0007669"/>
    <property type="project" value="UniProtKB-KW"/>
</dbReference>
<organism evidence="3 4">
    <name type="scientific">Polypedilum vanderplanki</name>
    <name type="common">Sleeping chironomid midge</name>
    <dbReference type="NCBI Taxonomy" id="319348"/>
    <lineage>
        <taxon>Eukaryota</taxon>
        <taxon>Metazoa</taxon>
        <taxon>Ecdysozoa</taxon>
        <taxon>Arthropoda</taxon>
        <taxon>Hexapoda</taxon>
        <taxon>Insecta</taxon>
        <taxon>Pterygota</taxon>
        <taxon>Neoptera</taxon>
        <taxon>Endopterygota</taxon>
        <taxon>Diptera</taxon>
        <taxon>Nematocera</taxon>
        <taxon>Chironomoidea</taxon>
        <taxon>Chironomidae</taxon>
        <taxon>Chironominae</taxon>
        <taxon>Polypedilum</taxon>
        <taxon>Polypedilum</taxon>
    </lineage>
</organism>
<evidence type="ECO:0000313" key="4">
    <source>
        <dbReference type="Proteomes" id="UP001107558"/>
    </source>
</evidence>
<dbReference type="InterPro" id="IPR036291">
    <property type="entry name" value="NAD(P)-bd_dom_sf"/>
</dbReference>
<comment type="similarity">
    <text evidence="1">Belongs to the short-chain dehydrogenases/reductases (SDR) family.</text>
</comment>
<accession>A0A9J6BK23</accession>